<feature type="transmembrane region" description="Helical" evidence="1">
    <location>
        <begin position="132"/>
        <end position="154"/>
    </location>
</feature>
<name>A0AA40DJ33_9PEZI</name>
<reference evidence="2" key="1">
    <citation type="submission" date="2023-06" db="EMBL/GenBank/DDBJ databases">
        <title>Genome-scale phylogeny and comparative genomics of the fungal order Sordariales.</title>
        <authorList>
            <consortium name="Lawrence Berkeley National Laboratory"/>
            <person name="Hensen N."/>
            <person name="Bonometti L."/>
            <person name="Westerberg I."/>
            <person name="Brannstrom I.O."/>
            <person name="Guillou S."/>
            <person name="Cros-Aarteil S."/>
            <person name="Calhoun S."/>
            <person name="Haridas S."/>
            <person name="Kuo A."/>
            <person name="Mondo S."/>
            <person name="Pangilinan J."/>
            <person name="Riley R."/>
            <person name="Labutti K."/>
            <person name="Andreopoulos B."/>
            <person name="Lipzen A."/>
            <person name="Chen C."/>
            <person name="Yanf M."/>
            <person name="Daum C."/>
            <person name="Ng V."/>
            <person name="Clum A."/>
            <person name="Steindorff A."/>
            <person name="Ohm R."/>
            <person name="Martin F."/>
            <person name="Silar P."/>
            <person name="Natvig D."/>
            <person name="Lalanne C."/>
            <person name="Gautier V."/>
            <person name="Ament-Velasquez S.L."/>
            <person name="Kruys A."/>
            <person name="Hutchinson M.I."/>
            <person name="Powell A.J."/>
            <person name="Barry K."/>
            <person name="Miller A.N."/>
            <person name="Grigoriev I.V."/>
            <person name="Debuchy R."/>
            <person name="Gladieux P."/>
            <person name="Thoren M.H."/>
            <person name="Johannesson H."/>
        </authorList>
    </citation>
    <scope>NUCLEOTIDE SEQUENCE</scope>
    <source>
        <strain evidence="2">SMH4607-1</strain>
    </source>
</reference>
<keyword evidence="1" id="KW-0812">Transmembrane</keyword>
<keyword evidence="1" id="KW-1133">Transmembrane helix</keyword>
<gene>
    <name evidence="2" type="ORF">B0H67DRAFT_384904</name>
</gene>
<feature type="transmembrane region" description="Helical" evidence="1">
    <location>
        <begin position="105"/>
        <end position="126"/>
    </location>
</feature>
<comment type="caution">
    <text evidence="2">The sequence shown here is derived from an EMBL/GenBank/DDBJ whole genome shotgun (WGS) entry which is preliminary data.</text>
</comment>
<dbReference type="EMBL" id="JAUKUA010000007">
    <property type="protein sequence ID" value="KAK0705484.1"/>
    <property type="molecule type" value="Genomic_DNA"/>
</dbReference>
<keyword evidence="3" id="KW-1185">Reference proteome</keyword>
<accession>A0AA40DJ33</accession>
<organism evidence="2 3">
    <name type="scientific">Lasiosphaeris hirsuta</name>
    <dbReference type="NCBI Taxonomy" id="260670"/>
    <lineage>
        <taxon>Eukaryota</taxon>
        <taxon>Fungi</taxon>
        <taxon>Dikarya</taxon>
        <taxon>Ascomycota</taxon>
        <taxon>Pezizomycotina</taxon>
        <taxon>Sordariomycetes</taxon>
        <taxon>Sordariomycetidae</taxon>
        <taxon>Sordariales</taxon>
        <taxon>Lasiosphaeriaceae</taxon>
        <taxon>Lasiosphaeris</taxon>
    </lineage>
</organism>
<evidence type="ECO:0000313" key="3">
    <source>
        <dbReference type="Proteomes" id="UP001172102"/>
    </source>
</evidence>
<dbReference type="Proteomes" id="UP001172102">
    <property type="component" value="Unassembled WGS sequence"/>
</dbReference>
<proteinExistence type="predicted"/>
<protein>
    <submittedName>
        <fullName evidence="2">Uncharacterized protein</fullName>
    </submittedName>
</protein>
<sequence>MSVTSPLLGSNDIDTTPTPFAKALLSILGISRSLFGVGLLLAPSLALGPLGITGLSAEAAVVTRMFGVREITIGSTLLLAERSAASKRGIPVAHQAGREEVRRNIWLNVATDGMDLVFLACLFASGTVSGDVLARTAVGAVAMLVLGVETAWLYK</sequence>
<keyword evidence="1" id="KW-0472">Membrane</keyword>
<evidence type="ECO:0000313" key="2">
    <source>
        <dbReference type="EMBL" id="KAK0705484.1"/>
    </source>
</evidence>
<evidence type="ECO:0000256" key="1">
    <source>
        <dbReference type="SAM" id="Phobius"/>
    </source>
</evidence>
<dbReference type="AlphaFoldDB" id="A0AA40DJ33"/>